<gene>
    <name evidence="3" type="primary">LOC106154297</name>
</gene>
<dbReference type="GeneID" id="106154297"/>
<accession>A0A1S3HDE8</accession>
<organism evidence="2 3">
    <name type="scientific">Lingula anatina</name>
    <name type="common">Brachiopod</name>
    <name type="synonym">Lingula unguis</name>
    <dbReference type="NCBI Taxonomy" id="7574"/>
    <lineage>
        <taxon>Eukaryota</taxon>
        <taxon>Metazoa</taxon>
        <taxon>Spiralia</taxon>
        <taxon>Lophotrochozoa</taxon>
        <taxon>Brachiopoda</taxon>
        <taxon>Linguliformea</taxon>
        <taxon>Lingulata</taxon>
        <taxon>Lingulida</taxon>
        <taxon>Linguloidea</taxon>
        <taxon>Lingulidae</taxon>
        <taxon>Lingula</taxon>
    </lineage>
</organism>
<sequence>MNPAVLLVLTVCAFAVTPDYAFRLRNYDMANHVQVRFRGDANNRIQYQNSRDVQKSPLKRMFPSFRKIYSGSESETPWGKRGEVVLDMDVLADFDKRPQAENARTVYCTAFEAPVCRLLRLHSSG</sequence>
<evidence type="ECO:0000313" key="2">
    <source>
        <dbReference type="Proteomes" id="UP000085678"/>
    </source>
</evidence>
<keyword evidence="1" id="KW-0732">Signal</keyword>
<keyword evidence="2" id="KW-1185">Reference proteome</keyword>
<dbReference type="RefSeq" id="XP_013384067.1">
    <property type="nucleotide sequence ID" value="XM_013528613.1"/>
</dbReference>
<feature type="chain" id="PRO_5010160917" evidence="1">
    <location>
        <begin position="22"/>
        <end position="125"/>
    </location>
</feature>
<proteinExistence type="predicted"/>
<protein>
    <submittedName>
        <fullName evidence="3">Uncharacterized protein LOC106154297</fullName>
    </submittedName>
</protein>
<dbReference type="AlphaFoldDB" id="A0A1S3HDE8"/>
<dbReference type="Proteomes" id="UP000085678">
    <property type="component" value="Unplaced"/>
</dbReference>
<evidence type="ECO:0000256" key="1">
    <source>
        <dbReference type="SAM" id="SignalP"/>
    </source>
</evidence>
<dbReference type="InParanoid" id="A0A1S3HDE8"/>
<evidence type="ECO:0000313" key="3">
    <source>
        <dbReference type="RefSeq" id="XP_013384067.1"/>
    </source>
</evidence>
<feature type="signal peptide" evidence="1">
    <location>
        <begin position="1"/>
        <end position="21"/>
    </location>
</feature>
<name>A0A1S3HDE8_LINAN</name>
<dbReference type="KEGG" id="lak:106154297"/>
<reference evidence="3" key="1">
    <citation type="submission" date="2025-08" db="UniProtKB">
        <authorList>
            <consortium name="RefSeq"/>
        </authorList>
    </citation>
    <scope>IDENTIFICATION</scope>
    <source>
        <tissue evidence="3">Gonads</tissue>
    </source>
</reference>